<dbReference type="InterPro" id="IPR011333">
    <property type="entry name" value="SKP1/BTB/POZ_sf"/>
</dbReference>
<dbReference type="PANTHER" id="PTHR31758:SF2">
    <property type="entry name" value="BTB_POZ DOMAIN-CONTAINING PROTEIN YLR108C"/>
    <property type="match status" value="1"/>
</dbReference>
<evidence type="ECO:0008006" key="4">
    <source>
        <dbReference type="Google" id="ProtNLM"/>
    </source>
</evidence>
<dbReference type="Gene3D" id="3.30.710.10">
    <property type="entry name" value="Potassium Channel Kv1.1, Chain A"/>
    <property type="match status" value="2"/>
</dbReference>
<dbReference type="Proteomes" id="UP000700596">
    <property type="component" value="Unassembled WGS sequence"/>
</dbReference>
<feature type="compositionally biased region" description="Polar residues" evidence="1">
    <location>
        <begin position="196"/>
        <end position="212"/>
    </location>
</feature>
<sequence length="859" mass="93630">MPHQSGRTTPRDFAYQSTDQAFAHQLGGAETATTSVFAPQAHDRYEADQNTNAPSASPATNQTPGSDATLRFPDFSNPQSSLPSQAHGAAPFPNYNFSAAAGGPLIWDWNNSIEFSDFSNHYEPQGELVQELQNQTVSSNDFTIPLPVSASDPPYQSPQPPQSAVSTNPQNPFSPPLKPPQRPAIQTGMKRKIDSEPNSAISQTVSAVSEIQQGPPKRPNKSRSSSSASITSPIITAPSVPRRSSMTQITAPAAAPETLGPSNANVSAEQQRKKEVGKGTGPQGRVIDVSKPRKVVESPGGHDILPAGKVFPIQIGSELFRLSGASLSSDAPSYFSHFFTDQLHTTTGRAGDLRTLYIDRDPDTFRDIALHLQGYHIIPRDGEHYVKLFADAQFYSLPRLTKQLFSTDIFVRIGGRPFQIPRDIFSSPGDSPNYFSLGFAQFFSTPTEVFPGLDRNALLRPPSISPPIIPNKNGDIFAELIKILQGYKIEIRNEEHRAQLLRDARYFHLKGLEQRLIPCEISYNLSRNQSEILIRLEDIRQSGVSFKPDGQSSITSSNSGSGSTAVSISGASPDPSASKPTSPAVSTGGSHYRGGLVSYARPYTDDHANHNILILEISGSEHTTLHLPSYAPTVSSSSSPTLDLRTTFHATTLARITSLFSVIASKMGLPATQPLGLMMLQSGGGVAAQPVSPANSGMSERRVRVRIGADCEMEVDGERVGVGIWRGEGQRGRVGIRRVDGRGRKRVYGDDGDDAVREREREKEEWVWGGAKAHDYSSSSSSSRRDGEENDHDHHENEHEHEEEIIIKRAHWRLRVEPLADGEVSTAGMGRMQVVLCGVRIEGFSRERSRNYGRGFLGS</sequence>
<proteinExistence type="predicted"/>
<feature type="region of interest" description="Disordered" evidence="1">
    <location>
        <begin position="1"/>
        <end position="87"/>
    </location>
</feature>
<dbReference type="AlphaFoldDB" id="A0A9P9CZH5"/>
<evidence type="ECO:0000313" key="2">
    <source>
        <dbReference type="EMBL" id="KAH7109838.1"/>
    </source>
</evidence>
<feature type="compositionally biased region" description="Polar residues" evidence="1">
    <location>
        <begin position="260"/>
        <end position="269"/>
    </location>
</feature>
<protein>
    <recommendedName>
        <fullName evidence="4">BTB/POZ domain-containing protein</fullName>
    </recommendedName>
</protein>
<evidence type="ECO:0000256" key="1">
    <source>
        <dbReference type="SAM" id="MobiDB-lite"/>
    </source>
</evidence>
<feature type="compositionally biased region" description="Low complexity" evidence="1">
    <location>
        <begin position="552"/>
        <end position="572"/>
    </location>
</feature>
<feature type="compositionally biased region" description="Basic and acidic residues" evidence="1">
    <location>
        <begin position="754"/>
        <end position="766"/>
    </location>
</feature>
<feature type="compositionally biased region" description="Basic and acidic residues" evidence="1">
    <location>
        <begin position="783"/>
        <end position="803"/>
    </location>
</feature>
<dbReference type="CDD" id="cd18316">
    <property type="entry name" value="BTB_POZ_KCTD-like"/>
    <property type="match status" value="1"/>
</dbReference>
<gene>
    <name evidence="2" type="ORF">B0J11DRAFT_233886</name>
</gene>
<keyword evidence="3" id="KW-1185">Reference proteome</keyword>
<feature type="compositionally biased region" description="Low complexity" evidence="1">
    <location>
        <begin position="222"/>
        <end position="239"/>
    </location>
</feature>
<feature type="region of interest" description="Disordered" evidence="1">
    <location>
        <begin position="545"/>
        <end position="589"/>
    </location>
</feature>
<feature type="region of interest" description="Disordered" evidence="1">
    <location>
        <begin position="141"/>
        <end position="287"/>
    </location>
</feature>
<accession>A0A9P9CZH5</accession>
<name>A0A9P9CZH5_9PLEO</name>
<evidence type="ECO:0000313" key="3">
    <source>
        <dbReference type="Proteomes" id="UP000700596"/>
    </source>
</evidence>
<dbReference type="OrthoDB" id="2414723at2759"/>
<dbReference type="PANTHER" id="PTHR31758">
    <property type="entry name" value="BTB/POZ DOMAIN-CONTAINING PROTEIN YLR108C"/>
    <property type="match status" value="1"/>
</dbReference>
<dbReference type="SUPFAM" id="SSF54695">
    <property type="entry name" value="POZ domain"/>
    <property type="match status" value="1"/>
</dbReference>
<feature type="compositionally biased region" description="Polar residues" evidence="1">
    <location>
        <begin position="48"/>
        <end position="66"/>
    </location>
</feature>
<reference evidence="2" key="1">
    <citation type="journal article" date="2021" name="Nat. Commun.">
        <title>Genetic determinants of endophytism in the Arabidopsis root mycobiome.</title>
        <authorList>
            <person name="Mesny F."/>
            <person name="Miyauchi S."/>
            <person name="Thiergart T."/>
            <person name="Pickel B."/>
            <person name="Atanasova L."/>
            <person name="Karlsson M."/>
            <person name="Huettel B."/>
            <person name="Barry K.W."/>
            <person name="Haridas S."/>
            <person name="Chen C."/>
            <person name="Bauer D."/>
            <person name="Andreopoulos W."/>
            <person name="Pangilinan J."/>
            <person name="LaButti K."/>
            <person name="Riley R."/>
            <person name="Lipzen A."/>
            <person name="Clum A."/>
            <person name="Drula E."/>
            <person name="Henrissat B."/>
            <person name="Kohler A."/>
            <person name="Grigoriev I.V."/>
            <person name="Martin F.M."/>
            <person name="Hacquard S."/>
        </authorList>
    </citation>
    <scope>NUCLEOTIDE SEQUENCE</scope>
    <source>
        <strain evidence="2">MPI-CAGE-CH-0243</strain>
    </source>
</reference>
<feature type="region of interest" description="Disordered" evidence="1">
    <location>
        <begin position="744"/>
        <end position="803"/>
    </location>
</feature>
<organism evidence="2 3">
    <name type="scientific">Dendryphion nanum</name>
    <dbReference type="NCBI Taxonomy" id="256645"/>
    <lineage>
        <taxon>Eukaryota</taxon>
        <taxon>Fungi</taxon>
        <taxon>Dikarya</taxon>
        <taxon>Ascomycota</taxon>
        <taxon>Pezizomycotina</taxon>
        <taxon>Dothideomycetes</taxon>
        <taxon>Pleosporomycetidae</taxon>
        <taxon>Pleosporales</taxon>
        <taxon>Torulaceae</taxon>
        <taxon>Dendryphion</taxon>
    </lineage>
</organism>
<feature type="compositionally biased region" description="Pro residues" evidence="1">
    <location>
        <begin position="172"/>
        <end position="182"/>
    </location>
</feature>
<comment type="caution">
    <text evidence="2">The sequence shown here is derived from an EMBL/GenBank/DDBJ whole genome shotgun (WGS) entry which is preliminary data.</text>
</comment>
<dbReference type="EMBL" id="JAGMWT010000030">
    <property type="protein sequence ID" value="KAH7109838.1"/>
    <property type="molecule type" value="Genomic_DNA"/>
</dbReference>
<feature type="compositionally biased region" description="Polar residues" evidence="1">
    <location>
        <begin position="578"/>
        <end position="589"/>
    </location>
</feature>